<dbReference type="PANTHER" id="PTHR47331:SF5">
    <property type="entry name" value="RIBONUCLEASE H"/>
    <property type="match status" value="1"/>
</dbReference>
<protein>
    <submittedName>
        <fullName evidence="2">Uncharacterized protein</fullName>
    </submittedName>
</protein>
<feature type="compositionally biased region" description="Basic and acidic residues" evidence="1">
    <location>
        <begin position="353"/>
        <end position="369"/>
    </location>
</feature>
<name>A0A4Y2UN82_ARAVE</name>
<dbReference type="InterPro" id="IPR008042">
    <property type="entry name" value="Retrotrans_Pao"/>
</dbReference>
<evidence type="ECO:0000313" key="3">
    <source>
        <dbReference type="Proteomes" id="UP000499080"/>
    </source>
</evidence>
<gene>
    <name evidence="2" type="ORF">AVEN_161729_1</name>
</gene>
<dbReference type="EMBL" id="BGPR01037434">
    <property type="protein sequence ID" value="GBO13020.1"/>
    <property type="molecule type" value="Genomic_DNA"/>
</dbReference>
<dbReference type="PANTHER" id="PTHR47331">
    <property type="entry name" value="PHD-TYPE DOMAIN-CONTAINING PROTEIN"/>
    <property type="match status" value="1"/>
</dbReference>
<keyword evidence="3" id="KW-1185">Reference proteome</keyword>
<dbReference type="Pfam" id="PF05380">
    <property type="entry name" value="Peptidase_A17"/>
    <property type="match status" value="1"/>
</dbReference>
<dbReference type="OrthoDB" id="6437258at2759"/>
<reference evidence="2 3" key="1">
    <citation type="journal article" date="2019" name="Sci. Rep.">
        <title>Orb-weaving spider Araneus ventricosus genome elucidates the spidroin gene catalogue.</title>
        <authorList>
            <person name="Kono N."/>
            <person name="Nakamura H."/>
            <person name="Ohtoshi R."/>
            <person name="Moran D.A.P."/>
            <person name="Shinohara A."/>
            <person name="Yoshida Y."/>
            <person name="Fujiwara M."/>
            <person name="Mori M."/>
            <person name="Tomita M."/>
            <person name="Arakawa K."/>
        </authorList>
    </citation>
    <scope>NUCLEOTIDE SEQUENCE [LARGE SCALE GENOMIC DNA]</scope>
</reference>
<proteinExistence type="predicted"/>
<organism evidence="2 3">
    <name type="scientific">Araneus ventricosus</name>
    <name type="common">Orbweaver spider</name>
    <name type="synonym">Epeira ventricosa</name>
    <dbReference type="NCBI Taxonomy" id="182803"/>
    <lineage>
        <taxon>Eukaryota</taxon>
        <taxon>Metazoa</taxon>
        <taxon>Ecdysozoa</taxon>
        <taxon>Arthropoda</taxon>
        <taxon>Chelicerata</taxon>
        <taxon>Arachnida</taxon>
        <taxon>Araneae</taxon>
        <taxon>Araneomorphae</taxon>
        <taxon>Entelegynae</taxon>
        <taxon>Araneoidea</taxon>
        <taxon>Araneidae</taxon>
        <taxon>Araneus</taxon>
    </lineage>
</organism>
<sequence length="440" mass="50111">MQQLSDKITTKGVALSVCGVPCDPLDILTPFTVRIKLLIQKLWENGFNWDEPLPPDIEFMEWPHELTFVQDVVVPHLHFFVMKTELLEVDKSSGASHKVYCSVDNFRMKHPNDVKANFIVSKPRLTLLRTVTLPRPEFLGSVALARLCVYLSKTFPSIKEGSIPFWSDSQIYLHRVKSVLILWKYYVQNKENEIKEETNPMNWHFCDGKTNPASNLTRGIHNLMNDETWWTDPSWLLELDIPATGKTLAADKESVERQKTFYDDEDILLGDSTQAFLEYEDDKCGGDSTQKFLEYDDDHFRDISQSAENPHQYKEGNPMYVDVCKAKQLKQTSIDSFLVDKNHYGRGVQRQSLRKEGNKDSSETSRVSDDLLAIPGPSGVQHVNTVSGIHVDSDSSKRNMVTEDMLAIPGPSGVQHVNTVSDSHDDSVSNYYFLAIPRYS</sequence>
<evidence type="ECO:0000256" key="1">
    <source>
        <dbReference type="SAM" id="MobiDB-lite"/>
    </source>
</evidence>
<accession>A0A4Y2UN82</accession>
<comment type="caution">
    <text evidence="2">The sequence shown here is derived from an EMBL/GenBank/DDBJ whole genome shotgun (WGS) entry which is preliminary data.</text>
</comment>
<dbReference type="Proteomes" id="UP000499080">
    <property type="component" value="Unassembled WGS sequence"/>
</dbReference>
<feature type="region of interest" description="Disordered" evidence="1">
    <location>
        <begin position="348"/>
        <end position="370"/>
    </location>
</feature>
<evidence type="ECO:0000313" key="2">
    <source>
        <dbReference type="EMBL" id="GBO13020.1"/>
    </source>
</evidence>
<dbReference type="AlphaFoldDB" id="A0A4Y2UN82"/>